<evidence type="ECO:0000313" key="12">
    <source>
        <dbReference type="EMBL" id="AYQ74303.1"/>
    </source>
</evidence>
<dbReference type="Gene3D" id="1.20.1560.10">
    <property type="entry name" value="ABC transporter type 1, transmembrane domain"/>
    <property type="match status" value="1"/>
</dbReference>
<dbReference type="InterPro" id="IPR011527">
    <property type="entry name" value="ABC1_TM_dom"/>
</dbReference>
<evidence type="ECO:0000256" key="2">
    <source>
        <dbReference type="ARBA" id="ARBA00022448"/>
    </source>
</evidence>
<dbReference type="PANTHER" id="PTHR43394">
    <property type="entry name" value="ATP-DEPENDENT PERMEASE MDL1, MITOCHONDRIAL"/>
    <property type="match status" value="1"/>
</dbReference>
<gene>
    <name evidence="12" type="ORF">EAV92_18060</name>
</gene>
<keyword evidence="13" id="KW-1185">Reference proteome</keyword>
<dbReference type="PANTHER" id="PTHR43394:SF1">
    <property type="entry name" value="ATP-BINDING CASSETTE SUB-FAMILY B MEMBER 10, MITOCHONDRIAL"/>
    <property type="match status" value="1"/>
</dbReference>
<comment type="subcellular location">
    <subcellularLocation>
        <location evidence="1">Cell membrane</location>
        <topology evidence="1">Multi-pass membrane protein</topology>
    </subcellularLocation>
</comment>
<evidence type="ECO:0000256" key="6">
    <source>
        <dbReference type="ARBA" id="ARBA00022840"/>
    </source>
</evidence>
<dbReference type="GO" id="GO:0016887">
    <property type="term" value="F:ATP hydrolysis activity"/>
    <property type="evidence" value="ECO:0007669"/>
    <property type="project" value="InterPro"/>
</dbReference>
<keyword evidence="4 9" id="KW-0812">Transmembrane</keyword>
<evidence type="ECO:0000256" key="8">
    <source>
        <dbReference type="ARBA" id="ARBA00023136"/>
    </source>
</evidence>
<proteinExistence type="predicted"/>
<dbReference type="GO" id="GO:0015421">
    <property type="term" value="F:ABC-type oligopeptide transporter activity"/>
    <property type="evidence" value="ECO:0007669"/>
    <property type="project" value="TreeGrafter"/>
</dbReference>
<feature type="transmembrane region" description="Helical" evidence="9">
    <location>
        <begin position="133"/>
        <end position="149"/>
    </location>
</feature>
<dbReference type="PROSITE" id="PS50929">
    <property type="entry name" value="ABC_TM1F"/>
    <property type="match status" value="1"/>
</dbReference>
<dbReference type="InterPro" id="IPR003439">
    <property type="entry name" value="ABC_transporter-like_ATP-bd"/>
</dbReference>
<keyword evidence="2" id="KW-0813">Transport</keyword>
<accession>A0A3G3K1G6</accession>
<keyword evidence="8 9" id="KW-0472">Membrane</keyword>
<keyword evidence="6 12" id="KW-0067">ATP-binding</keyword>
<dbReference type="SUPFAM" id="SSF90123">
    <property type="entry name" value="ABC transporter transmembrane region"/>
    <property type="match status" value="1"/>
</dbReference>
<dbReference type="SMART" id="SM00382">
    <property type="entry name" value="AAA"/>
    <property type="match status" value="1"/>
</dbReference>
<dbReference type="GO" id="GO:0005886">
    <property type="term" value="C:plasma membrane"/>
    <property type="evidence" value="ECO:0007669"/>
    <property type="project" value="UniProtKB-SubCell"/>
</dbReference>
<dbReference type="CDD" id="cd18548">
    <property type="entry name" value="ABC_6TM_Tm287_like"/>
    <property type="match status" value="1"/>
</dbReference>
<dbReference type="PROSITE" id="PS50893">
    <property type="entry name" value="ABC_TRANSPORTER_2"/>
    <property type="match status" value="1"/>
</dbReference>
<dbReference type="Gene3D" id="3.40.50.300">
    <property type="entry name" value="P-loop containing nucleotide triphosphate hydrolases"/>
    <property type="match status" value="1"/>
</dbReference>
<dbReference type="PROSITE" id="PS00211">
    <property type="entry name" value="ABC_TRANSPORTER_1"/>
    <property type="match status" value="1"/>
</dbReference>
<dbReference type="Pfam" id="PF00664">
    <property type="entry name" value="ABC_membrane"/>
    <property type="match status" value="1"/>
</dbReference>
<dbReference type="SUPFAM" id="SSF52540">
    <property type="entry name" value="P-loop containing nucleoside triphosphate hydrolases"/>
    <property type="match status" value="1"/>
</dbReference>
<evidence type="ECO:0000256" key="5">
    <source>
        <dbReference type="ARBA" id="ARBA00022741"/>
    </source>
</evidence>
<feature type="transmembrane region" description="Helical" evidence="9">
    <location>
        <begin position="52"/>
        <end position="76"/>
    </location>
</feature>
<dbReference type="AlphaFoldDB" id="A0A3G3K1G6"/>
<reference evidence="12 13" key="1">
    <citation type="submission" date="2018-10" db="EMBL/GenBank/DDBJ databases">
        <title>Genome Sequence of Cohnella sp.</title>
        <authorList>
            <person name="Srinivasan S."/>
            <person name="Kim M.K."/>
        </authorList>
    </citation>
    <scope>NUCLEOTIDE SEQUENCE [LARGE SCALE GENOMIC DNA]</scope>
    <source>
        <strain evidence="12 13">18JY8-7</strain>
    </source>
</reference>
<organism evidence="12 13">
    <name type="scientific">Cohnella candidum</name>
    <dbReference type="NCBI Taxonomy" id="2674991"/>
    <lineage>
        <taxon>Bacteria</taxon>
        <taxon>Bacillati</taxon>
        <taxon>Bacillota</taxon>
        <taxon>Bacilli</taxon>
        <taxon>Bacillales</taxon>
        <taxon>Paenibacillaceae</taxon>
        <taxon>Cohnella</taxon>
    </lineage>
</organism>
<feature type="transmembrane region" description="Helical" evidence="9">
    <location>
        <begin position="235"/>
        <end position="258"/>
    </location>
</feature>
<dbReference type="FunFam" id="3.40.50.300:FF:000221">
    <property type="entry name" value="Multidrug ABC transporter ATP-binding protein"/>
    <property type="match status" value="1"/>
</dbReference>
<feature type="transmembrane region" description="Helical" evidence="9">
    <location>
        <begin position="278"/>
        <end position="297"/>
    </location>
</feature>
<evidence type="ECO:0000256" key="3">
    <source>
        <dbReference type="ARBA" id="ARBA00022475"/>
    </source>
</evidence>
<dbReference type="InterPro" id="IPR027417">
    <property type="entry name" value="P-loop_NTPase"/>
</dbReference>
<evidence type="ECO:0000256" key="7">
    <source>
        <dbReference type="ARBA" id="ARBA00022989"/>
    </source>
</evidence>
<protein>
    <submittedName>
        <fullName evidence="12">ABC transporter ATP-binding protein</fullName>
    </submittedName>
</protein>
<keyword evidence="3" id="KW-1003">Cell membrane</keyword>
<feature type="transmembrane region" description="Helical" evidence="9">
    <location>
        <begin position="155"/>
        <end position="174"/>
    </location>
</feature>
<dbReference type="EMBL" id="CP033433">
    <property type="protein sequence ID" value="AYQ74303.1"/>
    <property type="molecule type" value="Genomic_DNA"/>
</dbReference>
<dbReference type="InterPro" id="IPR036640">
    <property type="entry name" value="ABC1_TM_sf"/>
</dbReference>
<keyword evidence="5" id="KW-0547">Nucleotide-binding</keyword>
<keyword evidence="7 9" id="KW-1133">Transmembrane helix</keyword>
<feature type="domain" description="ABC transporter" evidence="10">
    <location>
        <begin position="336"/>
        <end position="572"/>
    </location>
</feature>
<evidence type="ECO:0000256" key="9">
    <source>
        <dbReference type="SAM" id="Phobius"/>
    </source>
</evidence>
<evidence type="ECO:0000256" key="1">
    <source>
        <dbReference type="ARBA" id="ARBA00004651"/>
    </source>
</evidence>
<dbReference type="Proteomes" id="UP000269097">
    <property type="component" value="Chromosome"/>
</dbReference>
<evidence type="ECO:0000259" key="10">
    <source>
        <dbReference type="PROSITE" id="PS50893"/>
    </source>
</evidence>
<name>A0A3G3K1G6_9BACL</name>
<evidence type="ECO:0000313" key="13">
    <source>
        <dbReference type="Proteomes" id="UP000269097"/>
    </source>
</evidence>
<dbReference type="InterPro" id="IPR039421">
    <property type="entry name" value="Type_1_exporter"/>
</dbReference>
<dbReference type="InterPro" id="IPR017871">
    <property type="entry name" value="ABC_transporter-like_CS"/>
</dbReference>
<dbReference type="InterPro" id="IPR003593">
    <property type="entry name" value="AAA+_ATPase"/>
</dbReference>
<dbReference type="KEGG" id="coh:EAV92_18060"/>
<evidence type="ECO:0000256" key="4">
    <source>
        <dbReference type="ARBA" id="ARBA00022692"/>
    </source>
</evidence>
<evidence type="ECO:0000259" key="11">
    <source>
        <dbReference type="PROSITE" id="PS50929"/>
    </source>
</evidence>
<dbReference type="Pfam" id="PF00005">
    <property type="entry name" value="ABC_tran"/>
    <property type="match status" value="1"/>
</dbReference>
<feature type="domain" description="ABC transmembrane type-1" evidence="11">
    <location>
        <begin position="16"/>
        <end position="298"/>
    </location>
</feature>
<sequence>MGVFRPYVRKYGKLFLIAIFFLMIESAADLLLPTIMARMVDDGVTGSDMHEVLRLGGLMLLVTAGGALGATIRNLIASRVSQRFGADVRSDLFRKIQTFTFESIDKFDRPSLMTRLTNDVTQVQNFVNGLMRIFVKAPMICIGSLIMAANLNRHLALVLLIVVPVVGLLIFINMRIGFPLFAKVQGALDRINGASREYLSGVRVVKAFNRFDHEMGKFDRANEEYRERTTVASRVMAVFSPGVMLTVNFGIAAIIWIGGLRVNAGSMQVGDILAFIHYMTQILFSLLMISFVFNMFVRAKASAERIGEVFEEGRRMEREPAREAGAAPAGGPAPKLEFDRVSFSYEGASGDPVLKKVSFSCLAGETVGIIGSTGSGKSTLVSLIPRFYDVSAGAVRVDGVDVRSLEPQELREKIAVVPQKSILFTGTIESNIRWGKEDATEEEVAQAARMAQAEEFISKFPERYGTPLGQGGVNLSGGQKQRLSIARALIRRPDILILDDSTSAVDTATETRIKQALKAYAQGITCLIIAQRITSVIDADKIIVLDDGEIAGIGKHDELLRMCRSYQEIFRSQIGKEVSANVSATS</sequence>
<dbReference type="GO" id="GO:0005524">
    <property type="term" value="F:ATP binding"/>
    <property type="evidence" value="ECO:0007669"/>
    <property type="project" value="UniProtKB-KW"/>
</dbReference>